<name>A0ABP9Q5Q3_9PSEU</name>
<protein>
    <recommendedName>
        <fullName evidence="3">DUF4298 domain-containing protein</fullName>
    </recommendedName>
</protein>
<evidence type="ECO:0008006" key="3">
    <source>
        <dbReference type="Google" id="ProtNLM"/>
    </source>
</evidence>
<proteinExistence type="predicted"/>
<comment type="caution">
    <text evidence="1">The sequence shown here is derived from an EMBL/GenBank/DDBJ whole genome shotgun (WGS) entry which is preliminary data.</text>
</comment>
<dbReference type="RefSeq" id="WP_185059451.1">
    <property type="nucleotide sequence ID" value="NZ_BAABJP010000015.1"/>
</dbReference>
<sequence>MSAARRYKDIIGGMTEAVERLRHDDATRAAALEKALVELHDAMEAAADRAALSELGAALRWESALEHLWHEQWLTLSPLPKPDPRASPRDLEYYEAVVEQRYEALEEAIRKRVLGRR</sequence>
<evidence type="ECO:0000313" key="2">
    <source>
        <dbReference type="Proteomes" id="UP001428817"/>
    </source>
</evidence>
<dbReference type="Proteomes" id="UP001428817">
    <property type="component" value="Unassembled WGS sequence"/>
</dbReference>
<reference evidence="2" key="1">
    <citation type="journal article" date="2019" name="Int. J. Syst. Evol. Microbiol.">
        <title>The Global Catalogue of Microorganisms (GCM) 10K type strain sequencing project: providing services to taxonomists for standard genome sequencing and annotation.</title>
        <authorList>
            <consortium name="The Broad Institute Genomics Platform"/>
            <consortium name="The Broad Institute Genome Sequencing Center for Infectious Disease"/>
            <person name="Wu L."/>
            <person name="Ma J."/>
        </authorList>
    </citation>
    <scope>NUCLEOTIDE SEQUENCE [LARGE SCALE GENOMIC DNA]</scope>
    <source>
        <strain evidence="2">JCM 18303</strain>
    </source>
</reference>
<evidence type="ECO:0000313" key="1">
    <source>
        <dbReference type="EMBL" id="GAA5156975.1"/>
    </source>
</evidence>
<gene>
    <name evidence="1" type="ORF">GCM10023321_34210</name>
</gene>
<organism evidence="1 2">
    <name type="scientific">Pseudonocardia eucalypti</name>
    <dbReference type="NCBI Taxonomy" id="648755"/>
    <lineage>
        <taxon>Bacteria</taxon>
        <taxon>Bacillati</taxon>
        <taxon>Actinomycetota</taxon>
        <taxon>Actinomycetes</taxon>
        <taxon>Pseudonocardiales</taxon>
        <taxon>Pseudonocardiaceae</taxon>
        <taxon>Pseudonocardia</taxon>
    </lineage>
</organism>
<dbReference type="EMBL" id="BAABJP010000015">
    <property type="protein sequence ID" value="GAA5156975.1"/>
    <property type="molecule type" value="Genomic_DNA"/>
</dbReference>
<accession>A0ABP9Q5Q3</accession>
<keyword evidence="2" id="KW-1185">Reference proteome</keyword>